<dbReference type="CDD" id="cd01097">
    <property type="entry name" value="Tetrahydromethanopterin_reductase"/>
    <property type="match status" value="1"/>
</dbReference>
<keyword evidence="1" id="KW-0560">Oxidoreductase</keyword>
<dbReference type="GO" id="GO:0016705">
    <property type="term" value="F:oxidoreductase activity, acting on paired donors, with incorporation or reduction of molecular oxygen"/>
    <property type="evidence" value="ECO:0007669"/>
    <property type="project" value="InterPro"/>
</dbReference>
<feature type="domain" description="Luciferase-like" evidence="2">
    <location>
        <begin position="7"/>
        <end position="291"/>
    </location>
</feature>
<dbReference type="InterPro" id="IPR011251">
    <property type="entry name" value="Luciferase-like_dom"/>
</dbReference>
<sequence length="322" mass="35684">MKIGYHASHEQFAPSELLTFVQMAEQAGFDAVLSSDHFHPWSEYQSQSGFAWSWLGAAMQATSLEFGIVNAPGQRYHPAIIAQAVATLDDMFPNRFWIAVGSGQALNEKITGGNWPAKEVRHRRLEESVQVMKRLWTGESVTYSGHIEVENATLYTKPKSPPLLYGAALTPSTASWVASWAQGLITVNQKTDTVRQIVNSFREVNPQGELTLKLQVSYAATDEEALTLAWTSWRNNTLGQSLQAELALPQHFDHAGMHVSTDHVSDAVLASASAAAYIEALRFYHDAGFDRIIVHNVNRNQEAFIDFMGSHVLPFAKQQNGI</sequence>
<dbReference type="Gene3D" id="3.20.20.30">
    <property type="entry name" value="Luciferase-like domain"/>
    <property type="match status" value="1"/>
</dbReference>
<protein>
    <submittedName>
        <fullName evidence="3">Putative non-F420 flavinoid oxidoreductase</fullName>
    </submittedName>
</protein>
<comment type="caution">
    <text evidence="3">The sequence shown here is derived from an EMBL/GenBank/DDBJ whole genome shotgun (WGS) entry which is preliminary data.</text>
</comment>
<gene>
    <name evidence="3" type="ORF">BC792_10593</name>
</gene>
<dbReference type="NCBIfam" id="TIGR03885">
    <property type="entry name" value="flavin_revert"/>
    <property type="match status" value="1"/>
</dbReference>
<dbReference type="InterPro" id="IPR050564">
    <property type="entry name" value="F420-G6PD/mer"/>
</dbReference>
<accession>A0A5S5DP56</accession>
<evidence type="ECO:0000313" key="4">
    <source>
        <dbReference type="Proteomes" id="UP000325105"/>
    </source>
</evidence>
<dbReference type="Pfam" id="PF00296">
    <property type="entry name" value="Bac_luciferase"/>
    <property type="match status" value="1"/>
</dbReference>
<dbReference type="EMBL" id="VNHX01000005">
    <property type="protein sequence ID" value="TYP96602.1"/>
    <property type="molecule type" value="Genomic_DNA"/>
</dbReference>
<dbReference type="PANTHER" id="PTHR43244:SF1">
    <property type="entry name" value="5,10-METHYLENETETRAHYDROMETHANOPTERIN REDUCTASE"/>
    <property type="match status" value="1"/>
</dbReference>
<reference evidence="3 4" key="1">
    <citation type="submission" date="2019-07" db="EMBL/GenBank/DDBJ databases">
        <title>Genomic Encyclopedia of Archaeal and Bacterial Type Strains, Phase II (KMG-II): from individual species to whole genera.</title>
        <authorList>
            <person name="Goeker M."/>
        </authorList>
    </citation>
    <scope>NUCLEOTIDE SEQUENCE [LARGE SCALE GENOMIC DNA]</scope>
    <source>
        <strain evidence="3 4">DSM 18850</strain>
    </source>
</reference>
<dbReference type="SUPFAM" id="SSF51679">
    <property type="entry name" value="Bacterial luciferase-like"/>
    <property type="match status" value="1"/>
</dbReference>
<organism evidence="3 4">
    <name type="scientific">Sphingobacterium allocomposti</name>
    <dbReference type="NCBI Taxonomy" id="415956"/>
    <lineage>
        <taxon>Bacteria</taxon>
        <taxon>Pseudomonadati</taxon>
        <taxon>Bacteroidota</taxon>
        <taxon>Sphingobacteriia</taxon>
        <taxon>Sphingobacteriales</taxon>
        <taxon>Sphingobacteriaceae</taxon>
        <taxon>Sphingobacterium</taxon>
    </lineage>
</organism>
<dbReference type="InterPro" id="IPR036661">
    <property type="entry name" value="Luciferase-like_sf"/>
</dbReference>
<evidence type="ECO:0000259" key="2">
    <source>
        <dbReference type="Pfam" id="PF00296"/>
    </source>
</evidence>
<evidence type="ECO:0000256" key="1">
    <source>
        <dbReference type="ARBA" id="ARBA00023002"/>
    </source>
</evidence>
<proteinExistence type="predicted"/>
<dbReference type="Proteomes" id="UP000325105">
    <property type="component" value="Unassembled WGS sequence"/>
</dbReference>
<name>A0A5S5DP56_9SPHI</name>
<dbReference type="PANTHER" id="PTHR43244">
    <property type="match status" value="1"/>
</dbReference>
<keyword evidence="4" id="KW-1185">Reference proteome</keyword>
<dbReference type="InterPro" id="IPR023907">
    <property type="entry name" value="Non-F420_Flavin_OxRdtase"/>
</dbReference>
<dbReference type="InterPro" id="IPR019945">
    <property type="entry name" value="F420_G6P_DH-rel"/>
</dbReference>
<evidence type="ECO:0000313" key="3">
    <source>
        <dbReference type="EMBL" id="TYP96602.1"/>
    </source>
</evidence>
<dbReference type="AlphaFoldDB" id="A0A5S5DP56"/>
<dbReference type="NCBIfam" id="TIGR03557">
    <property type="entry name" value="F420_G6P_family"/>
    <property type="match status" value="1"/>
</dbReference>
<dbReference type="RefSeq" id="WP_211357479.1">
    <property type="nucleotide sequence ID" value="NZ_VNHX01000005.1"/>
</dbReference>